<organism evidence="7 8">
    <name type="scientific">Rubinisphaera italica</name>
    <dbReference type="NCBI Taxonomy" id="2527969"/>
    <lineage>
        <taxon>Bacteria</taxon>
        <taxon>Pseudomonadati</taxon>
        <taxon>Planctomycetota</taxon>
        <taxon>Planctomycetia</taxon>
        <taxon>Planctomycetales</taxon>
        <taxon>Planctomycetaceae</taxon>
        <taxon>Rubinisphaera</taxon>
    </lineage>
</organism>
<evidence type="ECO:0000256" key="4">
    <source>
        <dbReference type="ARBA" id="ARBA00022989"/>
    </source>
</evidence>
<proteinExistence type="predicted"/>
<evidence type="ECO:0000313" key="8">
    <source>
        <dbReference type="Proteomes" id="UP000316095"/>
    </source>
</evidence>
<protein>
    <submittedName>
        <fullName evidence="7">Type II secretion system protein G</fullName>
    </submittedName>
</protein>
<dbReference type="InterPro" id="IPR045584">
    <property type="entry name" value="Pilin-like"/>
</dbReference>
<dbReference type="OrthoDB" id="214451at2"/>
<evidence type="ECO:0000256" key="5">
    <source>
        <dbReference type="ARBA" id="ARBA00023136"/>
    </source>
</evidence>
<keyword evidence="5 6" id="KW-0472">Membrane</keyword>
<reference evidence="7 8" key="1">
    <citation type="submission" date="2019-02" db="EMBL/GenBank/DDBJ databases">
        <title>Deep-cultivation of Planctomycetes and their phenomic and genomic characterization uncovers novel biology.</title>
        <authorList>
            <person name="Wiegand S."/>
            <person name="Jogler M."/>
            <person name="Boedeker C."/>
            <person name="Pinto D."/>
            <person name="Vollmers J."/>
            <person name="Rivas-Marin E."/>
            <person name="Kohn T."/>
            <person name="Peeters S.H."/>
            <person name="Heuer A."/>
            <person name="Rast P."/>
            <person name="Oberbeckmann S."/>
            <person name="Bunk B."/>
            <person name="Jeske O."/>
            <person name="Meyerdierks A."/>
            <person name="Storesund J.E."/>
            <person name="Kallscheuer N."/>
            <person name="Luecker S."/>
            <person name="Lage O.M."/>
            <person name="Pohl T."/>
            <person name="Merkel B.J."/>
            <person name="Hornburger P."/>
            <person name="Mueller R.-W."/>
            <person name="Bruemmer F."/>
            <person name="Labrenz M."/>
            <person name="Spormann A.M."/>
            <person name="Op Den Camp H."/>
            <person name="Overmann J."/>
            <person name="Amann R."/>
            <person name="Jetten M.S.M."/>
            <person name="Mascher T."/>
            <person name="Medema M.H."/>
            <person name="Devos D.P."/>
            <person name="Kaster A.-K."/>
            <person name="Ovreas L."/>
            <person name="Rohde M."/>
            <person name="Galperin M.Y."/>
            <person name="Jogler C."/>
        </authorList>
    </citation>
    <scope>NUCLEOTIDE SEQUENCE [LARGE SCALE GENOMIC DNA]</scope>
    <source>
        <strain evidence="7 8">Pan54</strain>
    </source>
</reference>
<feature type="transmembrane region" description="Helical" evidence="6">
    <location>
        <begin position="20"/>
        <end position="39"/>
    </location>
</feature>
<dbReference type="Proteomes" id="UP000316095">
    <property type="component" value="Unassembled WGS sequence"/>
</dbReference>
<dbReference type="PRINTS" id="PR00813">
    <property type="entry name" value="BCTERIALGSPG"/>
</dbReference>
<dbReference type="GO" id="GO:0015628">
    <property type="term" value="P:protein secretion by the type II secretion system"/>
    <property type="evidence" value="ECO:0007669"/>
    <property type="project" value="InterPro"/>
</dbReference>
<keyword evidence="2" id="KW-0488">Methylation</keyword>
<dbReference type="NCBIfam" id="TIGR02532">
    <property type="entry name" value="IV_pilin_GFxxxE"/>
    <property type="match status" value="1"/>
</dbReference>
<dbReference type="PANTHER" id="PTHR30093:SF44">
    <property type="entry name" value="TYPE II SECRETION SYSTEM CORE PROTEIN G"/>
    <property type="match status" value="1"/>
</dbReference>
<name>A0A5C5XAT7_9PLAN</name>
<keyword evidence="8" id="KW-1185">Reference proteome</keyword>
<dbReference type="PANTHER" id="PTHR30093">
    <property type="entry name" value="GENERAL SECRETION PATHWAY PROTEIN G"/>
    <property type="match status" value="1"/>
</dbReference>
<dbReference type="Pfam" id="PF07963">
    <property type="entry name" value="N_methyl"/>
    <property type="match status" value="1"/>
</dbReference>
<dbReference type="InterPro" id="IPR012902">
    <property type="entry name" value="N_methyl_site"/>
</dbReference>
<sequence>MKTSVCRGEMNRRGFSLVELVVVVLVMGIIAAVAGPKMFNTASDARLNGTRQSLTVIRDAIELYKAQNGSYPSSANSTAFHTDLSPYVRGQFPNVEVGANKGGNDVRIHSGSPTPSGTEAWAYDTSDGGFIINDTTSSYNTL</sequence>
<dbReference type="Gene3D" id="3.30.700.10">
    <property type="entry name" value="Glycoprotein, Type 4 Pilin"/>
    <property type="match status" value="1"/>
</dbReference>
<dbReference type="PROSITE" id="PS00409">
    <property type="entry name" value="PROKAR_NTER_METHYL"/>
    <property type="match status" value="1"/>
</dbReference>
<evidence type="ECO:0000256" key="6">
    <source>
        <dbReference type="SAM" id="Phobius"/>
    </source>
</evidence>
<dbReference type="GO" id="GO:0016020">
    <property type="term" value="C:membrane"/>
    <property type="evidence" value="ECO:0007669"/>
    <property type="project" value="UniProtKB-SubCell"/>
</dbReference>
<dbReference type="SUPFAM" id="SSF54523">
    <property type="entry name" value="Pili subunits"/>
    <property type="match status" value="1"/>
</dbReference>
<keyword evidence="3 6" id="KW-0812">Transmembrane</keyword>
<dbReference type="AlphaFoldDB" id="A0A5C5XAT7"/>
<dbReference type="GO" id="GO:0015627">
    <property type="term" value="C:type II protein secretion system complex"/>
    <property type="evidence" value="ECO:0007669"/>
    <property type="project" value="InterPro"/>
</dbReference>
<accession>A0A5C5XAT7</accession>
<dbReference type="InterPro" id="IPR000983">
    <property type="entry name" value="Bac_GSPG_pilin"/>
</dbReference>
<comment type="subcellular location">
    <subcellularLocation>
        <location evidence="1">Membrane</location>
        <topology evidence="1">Single-pass membrane protein</topology>
    </subcellularLocation>
</comment>
<evidence type="ECO:0000313" key="7">
    <source>
        <dbReference type="EMBL" id="TWT59924.1"/>
    </source>
</evidence>
<evidence type="ECO:0000256" key="3">
    <source>
        <dbReference type="ARBA" id="ARBA00022692"/>
    </source>
</evidence>
<keyword evidence="4 6" id="KW-1133">Transmembrane helix</keyword>
<dbReference type="RefSeq" id="WP_146502100.1">
    <property type="nucleotide sequence ID" value="NZ_SJPG01000001.1"/>
</dbReference>
<comment type="caution">
    <text evidence="7">The sequence shown here is derived from an EMBL/GenBank/DDBJ whole genome shotgun (WGS) entry which is preliminary data.</text>
</comment>
<dbReference type="EMBL" id="SJPG01000001">
    <property type="protein sequence ID" value="TWT59924.1"/>
    <property type="molecule type" value="Genomic_DNA"/>
</dbReference>
<evidence type="ECO:0000256" key="1">
    <source>
        <dbReference type="ARBA" id="ARBA00004167"/>
    </source>
</evidence>
<evidence type="ECO:0000256" key="2">
    <source>
        <dbReference type="ARBA" id="ARBA00022481"/>
    </source>
</evidence>
<gene>
    <name evidence="7" type="primary">xcpT_4</name>
    <name evidence="7" type="ORF">Pan54_06350</name>
</gene>